<dbReference type="STRING" id="118062.MCBB_1464"/>
<comment type="pathway">
    <text evidence="7">Cofactor biosynthesis; coenzyme A biosynthesis.</text>
</comment>
<dbReference type="Proteomes" id="UP000094707">
    <property type="component" value="Chromosome I"/>
</dbReference>
<dbReference type="NCBIfam" id="TIGR00125">
    <property type="entry name" value="cyt_tran_rel"/>
    <property type="match status" value="1"/>
</dbReference>
<dbReference type="GO" id="GO:0005524">
    <property type="term" value="F:ATP binding"/>
    <property type="evidence" value="ECO:0007669"/>
    <property type="project" value="UniProtKB-KW"/>
</dbReference>
<sequence length="155" mass="17401">MNEKPYRKVAVGGTFDKFHEGHRTLVDKAFEIGDHVVIGVTSNKFGGVKGKIEPCNIRMSNLRGLLQEKPLNYDIKELNDPYGTTIHDEEVDAIVVSEETEPTALEINRIRREKGMKALDILTIGMVLAEDGRPISSTRIRKGEIDREGIIIKDE</sequence>
<keyword evidence="1 7" id="KW-0963">Cytoplasm</keyword>
<keyword evidence="2 7" id="KW-0808">Transferase</keyword>
<comment type="subcellular location">
    <subcellularLocation>
        <location evidence="7">Cytoplasm</location>
    </subcellularLocation>
</comment>
<dbReference type="Pfam" id="PF01467">
    <property type="entry name" value="CTP_transf_like"/>
    <property type="match status" value="1"/>
</dbReference>
<dbReference type="UniPathway" id="UPA00241"/>
<evidence type="ECO:0000256" key="3">
    <source>
        <dbReference type="ARBA" id="ARBA00022695"/>
    </source>
</evidence>
<comment type="catalytic activity">
    <reaction evidence="7">
        <text>(R)-4'-phosphopantetheine + ATP + H(+) = 3'-dephospho-CoA + diphosphate</text>
        <dbReference type="Rhea" id="RHEA:19801"/>
        <dbReference type="ChEBI" id="CHEBI:15378"/>
        <dbReference type="ChEBI" id="CHEBI:30616"/>
        <dbReference type="ChEBI" id="CHEBI:33019"/>
        <dbReference type="ChEBI" id="CHEBI:57328"/>
        <dbReference type="ChEBI" id="CHEBI:61723"/>
        <dbReference type="EC" id="2.7.7.3"/>
    </reaction>
</comment>
<comment type="function">
    <text evidence="7">Reversibly transfers an adenylyl group from ATP to 4'-phosphopantetheine, yielding dephospho-CoA (dPCoA) and pyrophosphate.</text>
</comment>
<keyword evidence="3 7" id="KW-0548">Nucleotidyltransferase</keyword>
<dbReference type="SUPFAM" id="SSF52374">
    <property type="entry name" value="Nucleotidylyl transferase"/>
    <property type="match status" value="1"/>
</dbReference>
<evidence type="ECO:0000256" key="2">
    <source>
        <dbReference type="ARBA" id="ARBA00022679"/>
    </source>
</evidence>
<dbReference type="Gene3D" id="3.40.50.620">
    <property type="entry name" value="HUPs"/>
    <property type="match status" value="1"/>
</dbReference>
<reference evidence="9 10" key="1">
    <citation type="submission" date="2016-08" db="EMBL/GenBank/DDBJ databases">
        <authorList>
            <person name="Seilhamer J.J."/>
        </authorList>
    </citation>
    <scope>NUCLEOTIDE SEQUENCE [LARGE SCALE GENOMIC DNA]</scope>
    <source>
        <strain evidence="9">Buetzberg</strain>
    </source>
</reference>
<dbReference type="OrthoDB" id="53228at2157"/>
<keyword evidence="4 7" id="KW-0547">Nucleotide-binding</keyword>
<proteinExistence type="inferred from homology"/>
<dbReference type="GO" id="GO:0015937">
    <property type="term" value="P:coenzyme A biosynthetic process"/>
    <property type="evidence" value="ECO:0007669"/>
    <property type="project" value="UniProtKB-UniRule"/>
</dbReference>
<protein>
    <recommendedName>
        <fullName evidence="7">Phosphopantetheine adenylyltransferase</fullName>
        <ecNumber evidence="7">2.7.7.3</ecNumber>
    </recommendedName>
    <alternativeName>
        <fullName evidence="7">Dephospho-CoA pyrophosphorylase</fullName>
    </alternativeName>
    <alternativeName>
        <fullName evidence="7">Pantetheine-phosphate adenylyltransferase</fullName>
        <shortName evidence="7">PPAT</shortName>
    </alternativeName>
</protein>
<dbReference type="PANTHER" id="PTHR43793:SF1">
    <property type="entry name" value="FAD SYNTHASE"/>
    <property type="match status" value="1"/>
</dbReference>
<dbReference type="InterPro" id="IPR004821">
    <property type="entry name" value="Cyt_trans-like"/>
</dbReference>
<dbReference type="RefSeq" id="WP_071908030.1">
    <property type="nucleotide sequence ID" value="NZ_LT607756.1"/>
</dbReference>
<keyword evidence="10" id="KW-1185">Reference proteome</keyword>
<evidence type="ECO:0000256" key="4">
    <source>
        <dbReference type="ARBA" id="ARBA00022741"/>
    </source>
</evidence>
<dbReference type="GO" id="GO:0004595">
    <property type="term" value="F:pantetheine-phosphate adenylyltransferase activity"/>
    <property type="evidence" value="ECO:0007669"/>
    <property type="project" value="UniProtKB-UniRule"/>
</dbReference>
<evidence type="ECO:0000256" key="6">
    <source>
        <dbReference type="ARBA" id="ARBA00022993"/>
    </source>
</evidence>
<dbReference type="InterPro" id="IPR050385">
    <property type="entry name" value="Archaeal_FAD_synthase"/>
</dbReference>
<gene>
    <name evidence="7 9" type="primary">coaD</name>
    <name evidence="9" type="ORF">MCBB_1464</name>
</gene>
<keyword evidence="6 7" id="KW-0173">Coenzyme A biosynthesis</keyword>
<dbReference type="EMBL" id="LT607756">
    <property type="protein sequence ID" value="SCG86020.1"/>
    <property type="molecule type" value="Genomic_DNA"/>
</dbReference>
<evidence type="ECO:0000256" key="7">
    <source>
        <dbReference type="HAMAP-Rule" id="MF_00647"/>
    </source>
</evidence>
<dbReference type="GeneID" id="30412305"/>
<evidence type="ECO:0000256" key="1">
    <source>
        <dbReference type="ARBA" id="ARBA00022490"/>
    </source>
</evidence>
<evidence type="ECO:0000256" key="5">
    <source>
        <dbReference type="ARBA" id="ARBA00022840"/>
    </source>
</evidence>
<organism evidence="9 10">
    <name type="scientific">Methanobacterium congolense</name>
    <dbReference type="NCBI Taxonomy" id="118062"/>
    <lineage>
        <taxon>Archaea</taxon>
        <taxon>Methanobacteriati</taxon>
        <taxon>Methanobacteriota</taxon>
        <taxon>Methanomada group</taxon>
        <taxon>Methanobacteria</taxon>
        <taxon>Methanobacteriales</taxon>
        <taxon>Methanobacteriaceae</taxon>
        <taxon>Methanobacterium</taxon>
    </lineage>
</organism>
<name>A0A1D3L3H4_9EURY</name>
<dbReference type="InterPro" id="IPR014729">
    <property type="entry name" value="Rossmann-like_a/b/a_fold"/>
</dbReference>
<feature type="domain" description="Cytidyltransferase-like" evidence="8">
    <location>
        <begin position="11"/>
        <end position="142"/>
    </location>
</feature>
<comment type="similarity">
    <text evidence="7">Belongs to the eukaryotic CoaD family.</text>
</comment>
<dbReference type="PANTHER" id="PTHR43793">
    <property type="entry name" value="FAD SYNTHASE"/>
    <property type="match status" value="1"/>
</dbReference>
<dbReference type="NCBIfam" id="NF001985">
    <property type="entry name" value="PRK00777.1"/>
    <property type="match status" value="1"/>
</dbReference>
<dbReference type="PATRIC" id="fig|129848.4.peg.1491"/>
<dbReference type="InterPro" id="IPR023540">
    <property type="entry name" value="PPAT_arch"/>
</dbReference>
<dbReference type="KEGG" id="mcub:MCBB_1464"/>
<dbReference type="HAMAP" id="MF_00647">
    <property type="entry name" value="PPAT_arch"/>
    <property type="match status" value="1"/>
</dbReference>
<evidence type="ECO:0000313" key="10">
    <source>
        <dbReference type="Proteomes" id="UP000094707"/>
    </source>
</evidence>
<evidence type="ECO:0000259" key="8">
    <source>
        <dbReference type="Pfam" id="PF01467"/>
    </source>
</evidence>
<dbReference type="AlphaFoldDB" id="A0A1D3L3H4"/>
<dbReference type="GO" id="GO:0005737">
    <property type="term" value="C:cytoplasm"/>
    <property type="evidence" value="ECO:0007669"/>
    <property type="project" value="UniProtKB-SubCell"/>
</dbReference>
<evidence type="ECO:0000313" key="9">
    <source>
        <dbReference type="EMBL" id="SCG86020.1"/>
    </source>
</evidence>
<keyword evidence="5 7" id="KW-0067">ATP-binding</keyword>
<accession>A0A1D3L3H4</accession>
<dbReference type="EC" id="2.7.7.3" evidence="7"/>